<accession>A0A9X0A341</accession>
<keyword evidence="2" id="KW-1185">Reference proteome</keyword>
<dbReference type="AlphaFoldDB" id="A0A9X0A341"/>
<evidence type="ECO:0000313" key="1">
    <source>
        <dbReference type="EMBL" id="KAJ7392551.1"/>
    </source>
</evidence>
<proteinExistence type="predicted"/>
<comment type="caution">
    <text evidence="1">The sequence shown here is derived from an EMBL/GenBank/DDBJ whole genome shotgun (WGS) entry which is preliminary data.</text>
</comment>
<reference evidence="1" key="1">
    <citation type="submission" date="2023-01" db="EMBL/GenBank/DDBJ databases">
        <title>Genome assembly of the deep-sea coral Lophelia pertusa.</title>
        <authorList>
            <person name="Herrera S."/>
            <person name="Cordes E."/>
        </authorList>
    </citation>
    <scope>NUCLEOTIDE SEQUENCE</scope>
    <source>
        <strain evidence="1">USNM1676648</strain>
        <tissue evidence="1">Polyp</tissue>
    </source>
</reference>
<name>A0A9X0A341_9CNID</name>
<sequence length="253" mass="27636">MKQMSFAQSSKSYSERDFQVRSCVSLAGPTSVGQIGVSACANVSKSESSTAKDMSTSDRLIIRGGSRETRSKLLNDRSKELIEQLMNEASDTHSSVQYTSERCGKILQSRFPSGEPNYVRGNVEDWTFRNSTTPNVRTKFIQNTSVLWLNKVATATRIAITNPFGVPVEGQRVSTTSLWNKIQVSPSKLHTQTPRKIADGMVAIGISLGLTALVTTKIVIGGKLYGLCPAEMPPYIKHVAMALTADEVKARSE</sequence>
<protein>
    <submittedName>
        <fullName evidence="1">Uncharacterized protein</fullName>
    </submittedName>
</protein>
<gene>
    <name evidence="1" type="ORF">OS493_012235</name>
</gene>
<dbReference type="EMBL" id="MU825401">
    <property type="protein sequence ID" value="KAJ7392551.1"/>
    <property type="molecule type" value="Genomic_DNA"/>
</dbReference>
<dbReference type="OrthoDB" id="5948670at2759"/>
<organism evidence="1 2">
    <name type="scientific">Desmophyllum pertusum</name>
    <dbReference type="NCBI Taxonomy" id="174260"/>
    <lineage>
        <taxon>Eukaryota</taxon>
        <taxon>Metazoa</taxon>
        <taxon>Cnidaria</taxon>
        <taxon>Anthozoa</taxon>
        <taxon>Hexacorallia</taxon>
        <taxon>Scleractinia</taxon>
        <taxon>Caryophylliina</taxon>
        <taxon>Caryophylliidae</taxon>
        <taxon>Desmophyllum</taxon>
    </lineage>
</organism>
<dbReference type="Proteomes" id="UP001163046">
    <property type="component" value="Unassembled WGS sequence"/>
</dbReference>
<evidence type="ECO:0000313" key="2">
    <source>
        <dbReference type="Proteomes" id="UP001163046"/>
    </source>
</evidence>